<evidence type="ECO:0000256" key="4">
    <source>
        <dbReference type="PROSITE-ProRule" id="PRU00723"/>
    </source>
</evidence>
<evidence type="ECO:0000313" key="7">
    <source>
        <dbReference type="EMBL" id="OCK83732.1"/>
    </source>
</evidence>
<feature type="region of interest" description="Disordered" evidence="5">
    <location>
        <begin position="498"/>
        <end position="690"/>
    </location>
</feature>
<feature type="compositionally biased region" description="Low complexity" evidence="5">
    <location>
        <begin position="545"/>
        <end position="554"/>
    </location>
</feature>
<dbReference type="GO" id="GO:0061630">
    <property type="term" value="F:ubiquitin protein ligase activity"/>
    <property type="evidence" value="ECO:0007669"/>
    <property type="project" value="InterPro"/>
</dbReference>
<dbReference type="InterPro" id="IPR036855">
    <property type="entry name" value="Znf_CCCH_sf"/>
</dbReference>
<keyword evidence="2 4" id="KW-0863">Zinc-finger</keyword>
<gene>
    <name evidence="7" type="ORF">K432DRAFT_414505</name>
</gene>
<evidence type="ECO:0000256" key="1">
    <source>
        <dbReference type="ARBA" id="ARBA00022723"/>
    </source>
</evidence>
<feature type="compositionally biased region" description="Basic and acidic residues" evidence="5">
    <location>
        <begin position="12"/>
        <end position="21"/>
    </location>
</feature>
<dbReference type="PANTHER" id="PTHR11224">
    <property type="entry name" value="MAKORIN-RELATED"/>
    <property type="match status" value="1"/>
</dbReference>
<feature type="region of interest" description="Disordered" evidence="5">
    <location>
        <begin position="309"/>
        <end position="365"/>
    </location>
</feature>
<keyword evidence="8" id="KW-1185">Reference proteome</keyword>
<dbReference type="PROSITE" id="PS50103">
    <property type="entry name" value="ZF_C3H1"/>
    <property type="match status" value="2"/>
</dbReference>
<dbReference type="GO" id="GO:0000209">
    <property type="term" value="P:protein polyubiquitination"/>
    <property type="evidence" value="ECO:0007669"/>
    <property type="project" value="InterPro"/>
</dbReference>
<feature type="domain" description="C3H1-type" evidence="6">
    <location>
        <begin position="141"/>
        <end position="168"/>
    </location>
</feature>
<dbReference type="SMART" id="SM00356">
    <property type="entry name" value="ZnF_C3H1"/>
    <property type="match status" value="2"/>
</dbReference>
<evidence type="ECO:0000259" key="6">
    <source>
        <dbReference type="PROSITE" id="PS50103"/>
    </source>
</evidence>
<sequence length="690" mass="72793">MTAFSPQTPSHLTEKPHHELPPPDLQHAAIPSTMNSFNPPFPSANGTNSQRMLPRHSADFRAQPSNGTIPGANGNGAVPVPAVPHNRLGNGHPPNIRGMGFDGPRSPPNNKSTSHVPCKFYRQGACQAGKACPFLHSDEPLTERAPCKYFTKGNCKFGGKCALAHVLPDGRVVNRPSIGAGGGHLNLGGRVNLPHHPEPAPGSSLLTMQAHMAPLQQPNYQYSMQDEYFGTQPHQKPHYDMIPTIDTTFSSHPGSNYGSPPNESGRMPMSPVQKGLSVLDAPLPASFDSQGISHMARYGPLAASVPSRFGLESSPPSSFQQKAIGDSPALRNLHNSAFGDDSRNGKNGMLASSPPDSTEQPFGRRIMHSERFSKSKNMISVSLGSRAPLTATDDWDEENFAFEEDLVPNALHDLLTEKEKMRRFSRDDGNSLSHRHSLSGLGASPADSNSKVGSPSAATSSPSRFTSLWGRSRPNEGGIESGSLPGVSAFGHVGSPLRNSSLHPGASPSIRAVSRPTSGDVSPFVSSPPRQASMSMISQQLQRTRLSSRASEGSEGSGLSGNSALHPGLGMGRMTSGGSSVGNSAGGRLGMDRAVSSSSIGRERIEEEQGLFSMEEEEELEKEREKRKDGPTAGSAPGTSATKRFSGPWGLTTYPPESSSPNLGPIGGQRSAGGNVGSLGKDGGVWGNGT</sequence>
<dbReference type="EMBL" id="KV744854">
    <property type="protein sequence ID" value="OCK83732.1"/>
    <property type="molecule type" value="Genomic_DNA"/>
</dbReference>
<feature type="compositionally biased region" description="Polar residues" evidence="5">
    <location>
        <begin position="446"/>
        <end position="466"/>
    </location>
</feature>
<organism evidence="7 8">
    <name type="scientific">Lepidopterella palustris CBS 459.81</name>
    <dbReference type="NCBI Taxonomy" id="1314670"/>
    <lineage>
        <taxon>Eukaryota</taxon>
        <taxon>Fungi</taxon>
        <taxon>Dikarya</taxon>
        <taxon>Ascomycota</taxon>
        <taxon>Pezizomycotina</taxon>
        <taxon>Dothideomycetes</taxon>
        <taxon>Pleosporomycetidae</taxon>
        <taxon>Mytilinidiales</taxon>
        <taxon>Argynnaceae</taxon>
        <taxon>Lepidopterella</taxon>
    </lineage>
</organism>
<proteinExistence type="predicted"/>
<feature type="compositionally biased region" description="Polar residues" evidence="5">
    <location>
        <begin position="515"/>
        <end position="544"/>
    </location>
</feature>
<protein>
    <recommendedName>
        <fullName evidence="6">C3H1-type domain-containing protein</fullName>
    </recommendedName>
</protein>
<accession>A0A8E2JIM9</accession>
<dbReference type="SUPFAM" id="SSF90229">
    <property type="entry name" value="CCCH zinc finger"/>
    <property type="match status" value="1"/>
</dbReference>
<feature type="compositionally biased region" description="Basic and acidic residues" evidence="5">
    <location>
        <begin position="621"/>
        <end position="630"/>
    </location>
</feature>
<feature type="compositionally biased region" description="Gly residues" evidence="5">
    <location>
        <begin position="665"/>
        <end position="690"/>
    </location>
</feature>
<keyword evidence="3 4" id="KW-0862">Zinc</keyword>
<feature type="compositionally biased region" description="Acidic residues" evidence="5">
    <location>
        <begin position="608"/>
        <end position="620"/>
    </location>
</feature>
<feature type="region of interest" description="Disordered" evidence="5">
    <location>
        <begin position="1"/>
        <end position="51"/>
    </location>
</feature>
<reference evidence="7 8" key="1">
    <citation type="journal article" date="2016" name="Nat. Commun.">
        <title>Ectomycorrhizal ecology is imprinted in the genome of the dominant symbiotic fungus Cenococcum geophilum.</title>
        <authorList>
            <consortium name="DOE Joint Genome Institute"/>
            <person name="Peter M."/>
            <person name="Kohler A."/>
            <person name="Ohm R.A."/>
            <person name="Kuo A."/>
            <person name="Krutzmann J."/>
            <person name="Morin E."/>
            <person name="Arend M."/>
            <person name="Barry K.W."/>
            <person name="Binder M."/>
            <person name="Choi C."/>
            <person name="Clum A."/>
            <person name="Copeland A."/>
            <person name="Grisel N."/>
            <person name="Haridas S."/>
            <person name="Kipfer T."/>
            <person name="LaButti K."/>
            <person name="Lindquist E."/>
            <person name="Lipzen A."/>
            <person name="Maire R."/>
            <person name="Meier B."/>
            <person name="Mihaltcheva S."/>
            <person name="Molinier V."/>
            <person name="Murat C."/>
            <person name="Poggeler S."/>
            <person name="Quandt C.A."/>
            <person name="Sperisen C."/>
            <person name="Tritt A."/>
            <person name="Tisserant E."/>
            <person name="Crous P.W."/>
            <person name="Henrissat B."/>
            <person name="Nehls U."/>
            <person name="Egli S."/>
            <person name="Spatafora J.W."/>
            <person name="Grigoriev I.V."/>
            <person name="Martin F.M."/>
        </authorList>
    </citation>
    <scope>NUCLEOTIDE SEQUENCE [LARGE SCALE GENOMIC DNA]</scope>
    <source>
        <strain evidence="7 8">CBS 459.81</strain>
    </source>
</reference>
<dbReference type="AlphaFoldDB" id="A0A8E2JIM9"/>
<dbReference type="Pfam" id="PF00642">
    <property type="entry name" value="zf-CCCH"/>
    <property type="match status" value="2"/>
</dbReference>
<dbReference type="Gene3D" id="4.10.1000.10">
    <property type="entry name" value="Zinc finger, CCCH-type"/>
    <property type="match status" value="1"/>
</dbReference>
<dbReference type="OrthoDB" id="411372at2759"/>
<evidence type="ECO:0000256" key="5">
    <source>
        <dbReference type="SAM" id="MobiDB-lite"/>
    </source>
</evidence>
<evidence type="ECO:0000256" key="3">
    <source>
        <dbReference type="ARBA" id="ARBA00022833"/>
    </source>
</evidence>
<keyword evidence="1 4" id="KW-0479">Metal-binding</keyword>
<feature type="zinc finger region" description="C3H1-type" evidence="4">
    <location>
        <begin position="141"/>
        <end position="168"/>
    </location>
</feature>
<name>A0A8E2JIM9_9PEZI</name>
<dbReference type="InterPro" id="IPR045072">
    <property type="entry name" value="MKRN-like"/>
</dbReference>
<feature type="region of interest" description="Disordered" evidence="5">
    <location>
        <begin position="424"/>
        <end position="484"/>
    </location>
</feature>
<feature type="compositionally biased region" description="Polar residues" evidence="5">
    <location>
        <begin position="1"/>
        <end position="11"/>
    </location>
</feature>
<dbReference type="InterPro" id="IPR000571">
    <property type="entry name" value="Znf_CCCH"/>
</dbReference>
<evidence type="ECO:0000313" key="8">
    <source>
        <dbReference type="Proteomes" id="UP000250266"/>
    </source>
</evidence>
<dbReference type="Proteomes" id="UP000250266">
    <property type="component" value="Unassembled WGS sequence"/>
</dbReference>
<evidence type="ECO:0000256" key="2">
    <source>
        <dbReference type="ARBA" id="ARBA00022771"/>
    </source>
</evidence>
<feature type="zinc finger region" description="C3H1-type" evidence="4">
    <location>
        <begin position="112"/>
        <end position="139"/>
    </location>
</feature>
<feature type="compositionally biased region" description="Polar residues" evidence="5">
    <location>
        <begin position="32"/>
        <end position="51"/>
    </location>
</feature>
<dbReference type="PANTHER" id="PTHR11224:SF10">
    <property type="entry name" value="IP09428P-RELATED"/>
    <property type="match status" value="1"/>
</dbReference>
<dbReference type="GO" id="GO:0008270">
    <property type="term" value="F:zinc ion binding"/>
    <property type="evidence" value="ECO:0007669"/>
    <property type="project" value="UniProtKB-KW"/>
</dbReference>
<feature type="domain" description="C3H1-type" evidence="6">
    <location>
        <begin position="112"/>
        <end position="139"/>
    </location>
</feature>